<feature type="transmembrane region" description="Helical" evidence="6">
    <location>
        <begin position="45"/>
        <end position="66"/>
    </location>
</feature>
<organism evidence="7 8">
    <name type="scientific">Paenibacillus alvei</name>
    <name type="common">Bacillus alvei</name>
    <dbReference type="NCBI Taxonomy" id="44250"/>
    <lineage>
        <taxon>Bacteria</taxon>
        <taxon>Bacillati</taxon>
        <taxon>Bacillota</taxon>
        <taxon>Bacilli</taxon>
        <taxon>Bacillales</taxon>
        <taxon>Paenibacillaceae</taxon>
        <taxon>Paenibacillus</taxon>
    </lineage>
</organism>
<sequence>MELLSLEFWTTLLSIVVIDLVLAGDNAIVIGLAARNLPKQDQKKVIIFGTIGAVIIRALATLGVVWLLKIPFLLVIGGVVLIWIAIKLMVEEKEHNVEAGGSFWAAVRTIIIADAAMGLDNVLAVAGAANGHGLLVLLGLAISVPIVVWGSTIVLKFIERFPTIIVIGSAVLAWTSAKMFVGEFMKFDMLAPYFSNPVIKYGFEIVLVIAVVAAGLSIKRSQQAKKAKQAASHVHKRAQGE</sequence>
<gene>
    <name evidence="7" type="ORF">HMI46_01385</name>
</gene>
<keyword evidence="3 6" id="KW-0812">Transmembrane</keyword>
<dbReference type="PANTHER" id="PTHR30238:SF4">
    <property type="entry name" value="SLL1022 PROTEIN"/>
    <property type="match status" value="1"/>
</dbReference>
<comment type="similarity">
    <text evidence="2">Belongs to the TerC family.</text>
</comment>
<evidence type="ECO:0000256" key="5">
    <source>
        <dbReference type="ARBA" id="ARBA00023136"/>
    </source>
</evidence>
<evidence type="ECO:0000256" key="1">
    <source>
        <dbReference type="ARBA" id="ARBA00004141"/>
    </source>
</evidence>
<dbReference type="InterPro" id="IPR005496">
    <property type="entry name" value="Integral_membrane_TerC"/>
</dbReference>
<evidence type="ECO:0000313" key="7">
    <source>
        <dbReference type="EMBL" id="NOJ69209.1"/>
    </source>
</evidence>
<comment type="caution">
    <text evidence="7">The sequence shown here is derived from an EMBL/GenBank/DDBJ whole genome shotgun (WGS) entry which is preliminary data.</text>
</comment>
<dbReference type="EMBL" id="JABFOR010000001">
    <property type="protein sequence ID" value="NOJ69209.1"/>
    <property type="molecule type" value="Genomic_DNA"/>
</dbReference>
<dbReference type="GO" id="GO:0016020">
    <property type="term" value="C:membrane"/>
    <property type="evidence" value="ECO:0007669"/>
    <property type="project" value="UniProtKB-SubCell"/>
</dbReference>
<feature type="transmembrane region" description="Helical" evidence="6">
    <location>
        <begin position="131"/>
        <end position="149"/>
    </location>
</feature>
<accession>A0AAP6ZUX8</accession>
<evidence type="ECO:0000256" key="2">
    <source>
        <dbReference type="ARBA" id="ARBA00007511"/>
    </source>
</evidence>
<dbReference type="NCBIfam" id="TIGR03717">
    <property type="entry name" value="R_switched_YjbE"/>
    <property type="match status" value="1"/>
</dbReference>
<evidence type="ECO:0000256" key="4">
    <source>
        <dbReference type="ARBA" id="ARBA00022989"/>
    </source>
</evidence>
<keyword evidence="5 6" id="KW-0472">Membrane</keyword>
<dbReference type="Proteomes" id="UP000552038">
    <property type="component" value="Unassembled WGS sequence"/>
</dbReference>
<evidence type="ECO:0000256" key="3">
    <source>
        <dbReference type="ARBA" id="ARBA00022692"/>
    </source>
</evidence>
<dbReference type="Pfam" id="PF03741">
    <property type="entry name" value="TerC"/>
    <property type="match status" value="1"/>
</dbReference>
<dbReference type="AlphaFoldDB" id="A0AAP6ZUX8"/>
<evidence type="ECO:0000256" key="6">
    <source>
        <dbReference type="SAM" id="Phobius"/>
    </source>
</evidence>
<feature type="transmembrane region" description="Helical" evidence="6">
    <location>
        <begin position="201"/>
        <end position="218"/>
    </location>
</feature>
<dbReference type="InterPro" id="IPR022301">
    <property type="entry name" value="Integral_membrane_YjbE"/>
</dbReference>
<feature type="transmembrane region" description="Helical" evidence="6">
    <location>
        <begin position="102"/>
        <end position="119"/>
    </location>
</feature>
<feature type="transmembrane region" description="Helical" evidence="6">
    <location>
        <begin position="12"/>
        <end position="33"/>
    </location>
</feature>
<dbReference type="RefSeq" id="WP_171414468.1">
    <property type="nucleotide sequence ID" value="NZ_JABFOR010000001.1"/>
</dbReference>
<comment type="subcellular location">
    <subcellularLocation>
        <location evidence="1">Membrane</location>
        <topology evidence="1">Multi-pass membrane protein</topology>
    </subcellularLocation>
</comment>
<dbReference type="PANTHER" id="PTHR30238">
    <property type="entry name" value="MEMBRANE BOUND PREDICTED REDOX MODULATOR"/>
    <property type="match status" value="1"/>
</dbReference>
<evidence type="ECO:0000313" key="8">
    <source>
        <dbReference type="Proteomes" id="UP000552038"/>
    </source>
</evidence>
<feature type="transmembrane region" description="Helical" evidence="6">
    <location>
        <begin position="72"/>
        <end position="90"/>
    </location>
</feature>
<name>A0AAP6ZUX8_PAEAL</name>
<feature type="transmembrane region" description="Helical" evidence="6">
    <location>
        <begin position="161"/>
        <end position="181"/>
    </location>
</feature>
<proteinExistence type="inferred from homology"/>
<keyword evidence="4 6" id="KW-1133">Transmembrane helix</keyword>
<reference evidence="7 8" key="1">
    <citation type="submission" date="2020-05" db="EMBL/GenBank/DDBJ databases">
        <title>Whole genome sequencing and identification of novel metabolites from Paenibacillus alvei strain JR949.</title>
        <authorList>
            <person name="Rajendhran J."/>
            <person name="Sree Pranav P."/>
            <person name="Mahalakshmi B."/>
            <person name="Karthikeyan R."/>
        </authorList>
    </citation>
    <scope>NUCLEOTIDE SEQUENCE [LARGE SCALE GENOMIC DNA]</scope>
    <source>
        <strain evidence="7 8">JR949</strain>
    </source>
</reference>
<protein>
    <submittedName>
        <fullName evidence="7">TerC family protein</fullName>
    </submittedName>
</protein>